<dbReference type="EMBL" id="GG745376">
    <property type="protein sequence ID" value="KNE72002.1"/>
    <property type="molecule type" value="Genomic_DNA"/>
</dbReference>
<dbReference type="VEuPathDB" id="FungiDB:AMAG_15943"/>
<evidence type="ECO:0000313" key="3">
    <source>
        <dbReference type="EMBL" id="KNE72002.1"/>
    </source>
</evidence>
<dbReference type="CDD" id="cd00030">
    <property type="entry name" value="C2"/>
    <property type="match status" value="1"/>
</dbReference>
<reference evidence="4" key="2">
    <citation type="submission" date="2009-11" db="EMBL/GenBank/DDBJ databases">
        <title>The Genome Sequence of Allomyces macrogynus strain ATCC 38327.</title>
        <authorList>
            <consortium name="The Broad Institute Genome Sequencing Platform"/>
            <person name="Russ C."/>
            <person name="Cuomo C."/>
            <person name="Shea T."/>
            <person name="Young S.K."/>
            <person name="Zeng Q."/>
            <person name="Koehrsen M."/>
            <person name="Haas B."/>
            <person name="Borodovsky M."/>
            <person name="Guigo R."/>
            <person name="Alvarado L."/>
            <person name="Berlin A."/>
            <person name="Borenstein D."/>
            <person name="Chen Z."/>
            <person name="Engels R."/>
            <person name="Freedman E."/>
            <person name="Gellesch M."/>
            <person name="Goldberg J."/>
            <person name="Griggs A."/>
            <person name="Gujja S."/>
            <person name="Heiman D."/>
            <person name="Hepburn T."/>
            <person name="Howarth C."/>
            <person name="Jen D."/>
            <person name="Larson L."/>
            <person name="Lewis B."/>
            <person name="Mehta T."/>
            <person name="Park D."/>
            <person name="Pearson M."/>
            <person name="Roberts A."/>
            <person name="Saif S."/>
            <person name="Shenoy N."/>
            <person name="Sisk P."/>
            <person name="Stolte C."/>
            <person name="Sykes S."/>
            <person name="Walk T."/>
            <person name="White J."/>
            <person name="Yandava C."/>
            <person name="Burger G."/>
            <person name="Gray M.W."/>
            <person name="Holland P.W.H."/>
            <person name="King N."/>
            <person name="Lang F.B.F."/>
            <person name="Roger A.J."/>
            <person name="Ruiz-Trillo I."/>
            <person name="Lander E."/>
            <person name="Nusbaum C."/>
        </authorList>
    </citation>
    <scope>NUCLEOTIDE SEQUENCE [LARGE SCALE GENOMIC DNA]</scope>
    <source>
        <strain evidence="4">ATCC 38327</strain>
    </source>
</reference>
<feature type="domain" description="C2" evidence="2">
    <location>
        <begin position="72"/>
        <end position="208"/>
    </location>
</feature>
<feature type="region of interest" description="Disordered" evidence="1">
    <location>
        <begin position="1"/>
        <end position="40"/>
    </location>
</feature>
<reference evidence="3 4" key="1">
    <citation type="submission" date="2009-11" db="EMBL/GenBank/DDBJ databases">
        <title>Annotation of Allomyces macrogynus ATCC 38327.</title>
        <authorList>
            <consortium name="The Broad Institute Genome Sequencing Platform"/>
            <person name="Russ C."/>
            <person name="Cuomo C."/>
            <person name="Burger G."/>
            <person name="Gray M.W."/>
            <person name="Holland P.W.H."/>
            <person name="King N."/>
            <person name="Lang F.B.F."/>
            <person name="Roger A.J."/>
            <person name="Ruiz-Trillo I."/>
            <person name="Young S.K."/>
            <person name="Zeng Q."/>
            <person name="Gargeya S."/>
            <person name="Fitzgerald M."/>
            <person name="Haas B."/>
            <person name="Abouelleil A."/>
            <person name="Alvarado L."/>
            <person name="Arachchi H.M."/>
            <person name="Berlin A."/>
            <person name="Chapman S.B."/>
            <person name="Gearin G."/>
            <person name="Goldberg J."/>
            <person name="Griggs A."/>
            <person name="Gujja S."/>
            <person name="Hansen M."/>
            <person name="Heiman D."/>
            <person name="Howarth C."/>
            <person name="Larimer J."/>
            <person name="Lui A."/>
            <person name="MacDonald P.J.P."/>
            <person name="McCowen C."/>
            <person name="Montmayeur A."/>
            <person name="Murphy C."/>
            <person name="Neiman D."/>
            <person name="Pearson M."/>
            <person name="Priest M."/>
            <person name="Roberts A."/>
            <person name="Saif S."/>
            <person name="Shea T."/>
            <person name="Sisk P."/>
            <person name="Stolte C."/>
            <person name="Sykes S."/>
            <person name="Wortman J."/>
            <person name="Nusbaum C."/>
            <person name="Birren B."/>
        </authorList>
    </citation>
    <scope>NUCLEOTIDE SEQUENCE [LARGE SCALE GENOMIC DNA]</scope>
    <source>
        <strain evidence="3 4">ATCC 38327</strain>
    </source>
</reference>
<gene>
    <name evidence="3" type="ORF">AMAG_15943</name>
</gene>
<sequence length="305" mass="32377">MISDETDAFGNPIPSPYSVVPAAPKPPVPATASSTTTTTAPAPSAAAAVGAFPTSDTASTASAPAAMVTTAASGDAPPPLPPRIPHGILTVTVLQARGLPRTDYQLKDSDPYVKLAVDVPLIDAEKLAKADPTANVAFAQTQVGDRQDAVWHETFAFPIYDRRSGGASPAKVHVEVWDSDWPTADDFMARGVIDVPAWLLADGVESALAGQNPADLNDMLHERQRCRVGWLPVFGEDGKTPAGEVHVAVYYLPKTIVQRMQMKMESKTDKIKAKADKVKDKLTSKLVHKLTDLTASKIKLSFGSS</sequence>
<dbReference type="Proteomes" id="UP000054350">
    <property type="component" value="Unassembled WGS sequence"/>
</dbReference>
<accession>A0A0L0TB80</accession>
<dbReference type="PANTHER" id="PTHR10774">
    <property type="entry name" value="EXTENDED SYNAPTOTAGMIN-RELATED"/>
    <property type="match status" value="1"/>
</dbReference>
<dbReference type="PROSITE" id="PS50004">
    <property type="entry name" value="C2"/>
    <property type="match status" value="1"/>
</dbReference>
<dbReference type="GO" id="GO:0008289">
    <property type="term" value="F:lipid binding"/>
    <property type="evidence" value="ECO:0007669"/>
    <property type="project" value="InterPro"/>
</dbReference>
<dbReference type="OrthoDB" id="270970at2759"/>
<evidence type="ECO:0000256" key="1">
    <source>
        <dbReference type="SAM" id="MobiDB-lite"/>
    </source>
</evidence>
<protein>
    <recommendedName>
        <fullName evidence="2">C2 domain-containing protein</fullName>
    </recommendedName>
</protein>
<name>A0A0L0TB80_ALLM3</name>
<dbReference type="Pfam" id="PF00168">
    <property type="entry name" value="C2"/>
    <property type="match status" value="1"/>
</dbReference>
<dbReference type="InterPro" id="IPR000008">
    <property type="entry name" value="C2_dom"/>
</dbReference>
<evidence type="ECO:0000313" key="4">
    <source>
        <dbReference type="Proteomes" id="UP000054350"/>
    </source>
</evidence>
<keyword evidence="4" id="KW-1185">Reference proteome</keyword>
<evidence type="ECO:0000259" key="2">
    <source>
        <dbReference type="PROSITE" id="PS50004"/>
    </source>
</evidence>
<dbReference type="SUPFAM" id="SSF49562">
    <property type="entry name" value="C2 domain (Calcium/lipid-binding domain, CaLB)"/>
    <property type="match status" value="1"/>
</dbReference>
<dbReference type="SMART" id="SM00239">
    <property type="entry name" value="C2"/>
    <property type="match status" value="1"/>
</dbReference>
<dbReference type="InterPro" id="IPR035892">
    <property type="entry name" value="C2_domain_sf"/>
</dbReference>
<dbReference type="InterPro" id="IPR045050">
    <property type="entry name" value="Synaptotagmin_plant"/>
</dbReference>
<dbReference type="PANTHER" id="PTHR10774:SF190">
    <property type="entry name" value="C2 CALCIUM_LIPID-BINDING ENDONUCLEASE_EXONUCLEASE_PHOSPHATASE-RELATED"/>
    <property type="match status" value="1"/>
</dbReference>
<dbReference type="GO" id="GO:0005783">
    <property type="term" value="C:endoplasmic reticulum"/>
    <property type="evidence" value="ECO:0007669"/>
    <property type="project" value="TreeGrafter"/>
</dbReference>
<proteinExistence type="predicted"/>
<dbReference type="Gene3D" id="2.60.40.150">
    <property type="entry name" value="C2 domain"/>
    <property type="match status" value="1"/>
</dbReference>
<dbReference type="AlphaFoldDB" id="A0A0L0TB80"/>
<organism evidence="3 4">
    <name type="scientific">Allomyces macrogynus (strain ATCC 38327)</name>
    <name type="common">Allomyces javanicus var. macrogynus</name>
    <dbReference type="NCBI Taxonomy" id="578462"/>
    <lineage>
        <taxon>Eukaryota</taxon>
        <taxon>Fungi</taxon>
        <taxon>Fungi incertae sedis</taxon>
        <taxon>Blastocladiomycota</taxon>
        <taxon>Blastocladiomycetes</taxon>
        <taxon>Blastocladiales</taxon>
        <taxon>Blastocladiaceae</taxon>
        <taxon>Allomyces</taxon>
    </lineage>
</organism>
<feature type="compositionally biased region" description="Low complexity" evidence="1">
    <location>
        <begin position="30"/>
        <end position="40"/>
    </location>
</feature>